<evidence type="ECO:0000313" key="3">
    <source>
        <dbReference type="Proteomes" id="UP001151760"/>
    </source>
</evidence>
<feature type="compositionally biased region" description="Pro residues" evidence="1">
    <location>
        <begin position="165"/>
        <end position="183"/>
    </location>
</feature>
<dbReference type="EMBL" id="BQNB010008800">
    <property type="protein sequence ID" value="GJS54476.1"/>
    <property type="molecule type" value="Genomic_DNA"/>
</dbReference>
<protein>
    <recommendedName>
        <fullName evidence="4">Reverse transcriptase domain-containing protein</fullName>
    </recommendedName>
</protein>
<evidence type="ECO:0000256" key="1">
    <source>
        <dbReference type="SAM" id="MobiDB-lite"/>
    </source>
</evidence>
<reference evidence="2" key="1">
    <citation type="journal article" date="2022" name="Int. J. Mol. Sci.">
        <title>Draft Genome of Tanacetum Coccineum: Genomic Comparison of Closely Related Tanacetum-Family Plants.</title>
        <authorList>
            <person name="Yamashiro T."/>
            <person name="Shiraishi A."/>
            <person name="Nakayama K."/>
            <person name="Satake H."/>
        </authorList>
    </citation>
    <scope>NUCLEOTIDE SEQUENCE</scope>
</reference>
<feature type="region of interest" description="Disordered" evidence="1">
    <location>
        <begin position="160"/>
        <end position="188"/>
    </location>
</feature>
<feature type="compositionally biased region" description="Acidic residues" evidence="1">
    <location>
        <begin position="268"/>
        <end position="296"/>
    </location>
</feature>
<comment type="caution">
    <text evidence="2">The sequence shown here is derived from an EMBL/GenBank/DDBJ whole genome shotgun (WGS) entry which is preliminary data.</text>
</comment>
<evidence type="ECO:0008006" key="4">
    <source>
        <dbReference type="Google" id="ProtNLM"/>
    </source>
</evidence>
<feature type="compositionally biased region" description="Acidic residues" evidence="1">
    <location>
        <begin position="245"/>
        <end position="261"/>
    </location>
</feature>
<sequence length="535" mass="58497">MMYVYQRIQAAQDRQKSYADLKRKPMEFEVGDRVMLKVSPLKGVARFGKRDEPVIHAVGRKSVEISPVYGRALLISVKREFKTIKASRYHWYTVAGTLGEVLSSPGNVKIHSNRNTHSFSQTGLRHPLQAVMSSASSAVTYTSVYTDSEPGRVFWGVDEELSDAPPLPDYRPGPKEPQTPPVPQDEDEREPMFILPHDPDYVQEPMYPEYIPLEDEKVFPAKEQPLPLVVSPTAESPGYVTKSDPEEDPEEYEDDETEDGPVDYLMDGGEDGDDDDGDSSGDNTDNQDEDEEDEEEVEKHLAPADSAVVVPTVKLVSPPEGTGSVTPPPSTDVTTTGARITVQASGFHIPSTRGRGERHARCTVPSAHSSPPPVPSLLLPSSGCLTQIQTLKIASTQALVNAVTAALPSPPLPPLPPSLYVPPPIDRKDDIPESELPPRKRSCLSTLGPRYEVGESSTARPTGGRGIDYGFVSTVDVEARRRGIREVGYGIRDTWVDPAAAVPKIAPMTVGEVNTRVTELAELHVTPPMNFICSY</sequence>
<accession>A0ABQ4WNK6</accession>
<keyword evidence="3" id="KW-1185">Reference proteome</keyword>
<proteinExistence type="predicted"/>
<name>A0ABQ4WNK6_9ASTR</name>
<feature type="region of interest" description="Disordered" evidence="1">
    <location>
        <begin position="228"/>
        <end position="311"/>
    </location>
</feature>
<reference evidence="2" key="2">
    <citation type="submission" date="2022-01" db="EMBL/GenBank/DDBJ databases">
        <authorList>
            <person name="Yamashiro T."/>
            <person name="Shiraishi A."/>
            <person name="Satake H."/>
            <person name="Nakayama K."/>
        </authorList>
    </citation>
    <scope>NUCLEOTIDE SEQUENCE</scope>
</reference>
<dbReference type="Proteomes" id="UP001151760">
    <property type="component" value="Unassembled WGS sequence"/>
</dbReference>
<organism evidence="2 3">
    <name type="scientific">Tanacetum coccineum</name>
    <dbReference type="NCBI Taxonomy" id="301880"/>
    <lineage>
        <taxon>Eukaryota</taxon>
        <taxon>Viridiplantae</taxon>
        <taxon>Streptophyta</taxon>
        <taxon>Embryophyta</taxon>
        <taxon>Tracheophyta</taxon>
        <taxon>Spermatophyta</taxon>
        <taxon>Magnoliopsida</taxon>
        <taxon>eudicotyledons</taxon>
        <taxon>Gunneridae</taxon>
        <taxon>Pentapetalae</taxon>
        <taxon>asterids</taxon>
        <taxon>campanulids</taxon>
        <taxon>Asterales</taxon>
        <taxon>Asteraceae</taxon>
        <taxon>Asteroideae</taxon>
        <taxon>Anthemideae</taxon>
        <taxon>Anthemidinae</taxon>
        <taxon>Tanacetum</taxon>
    </lineage>
</organism>
<gene>
    <name evidence="2" type="ORF">Tco_0627838</name>
</gene>
<evidence type="ECO:0000313" key="2">
    <source>
        <dbReference type="EMBL" id="GJS54476.1"/>
    </source>
</evidence>
<feature type="region of interest" description="Disordered" evidence="1">
    <location>
        <begin position="426"/>
        <end position="446"/>
    </location>
</feature>